<proteinExistence type="predicted"/>
<organism evidence="1">
    <name type="scientific">Myoviridae sp. ctdv95</name>
    <dbReference type="NCBI Taxonomy" id="2825143"/>
    <lineage>
        <taxon>Viruses</taxon>
        <taxon>Duplodnaviria</taxon>
        <taxon>Heunggongvirae</taxon>
        <taxon>Uroviricota</taxon>
        <taxon>Caudoviricetes</taxon>
    </lineage>
</organism>
<dbReference type="EMBL" id="BK015616">
    <property type="protein sequence ID" value="DAE16131.1"/>
    <property type="molecule type" value="Genomic_DNA"/>
</dbReference>
<reference evidence="1" key="1">
    <citation type="journal article" date="2021" name="Proc. Natl. Acad. Sci. U.S.A.">
        <title>A Catalog of Tens of Thousands of Viruses from Human Metagenomes Reveals Hidden Associations with Chronic Diseases.</title>
        <authorList>
            <person name="Tisza M.J."/>
            <person name="Buck C.B."/>
        </authorList>
    </citation>
    <scope>NUCLEOTIDE SEQUENCE</scope>
    <source>
        <strain evidence="1">Ctdv95</strain>
    </source>
</reference>
<sequence length="39" mass="4633">MNLLTTIKNCFFKEINTDWKVVALDLHQALIEKEEKIKD</sequence>
<protein>
    <submittedName>
        <fullName evidence="1">Uncharacterized protein</fullName>
    </submittedName>
</protein>
<evidence type="ECO:0000313" key="1">
    <source>
        <dbReference type="EMBL" id="DAE16131.1"/>
    </source>
</evidence>
<accession>A0A8S5QBB5</accession>
<name>A0A8S5QBB5_9CAUD</name>